<dbReference type="PANTHER" id="PTHR43072:SF52">
    <property type="entry name" value="GCN5-RELATED N-ACETYLTRANSFERASE"/>
    <property type="match status" value="1"/>
</dbReference>
<feature type="domain" description="N-acetyltransferase" evidence="1">
    <location>
        <begin position="22"/>
        <end position="187"/>
    </location>
</feature>
<evidence type="ECO:0000259" key="1">
    <source>
        <dbReference type="PROSITE" id="PS51186"/>
    </source>
</evidence>
<dbReference type="OrthoDB" id="948250at2"/>
<gene>
    <name evidence="2" type="ORF">SAMN05421677_102262</name>
</gene>
<dbReference type="InterPro" id="IPR000182">
    <property type="entry name" value="GNAT_dom"/>
</dbReference>
<dbReference type="EMBL" id="FNIZ01000002">
    <property type="protein sequence ID" value="SDO03664.1"/>
    <property type="molecule type" value="Genomic_DNA"/>
</dbReference>
<reference evidence="3" key="1">
    <citation type="submission" date="2016-10" db="EMBL/GenBank/DDBJ databases">
        <authorList>
            <person name="Varghese N."/>
            <person name="Submissions S."/>
        </authorList>
    </citation>
    <scope>NUCLEOTIDE SEQUENCE [LARGE SCALE GENOMIC DNA]</scope>
    <source>
        <strain evidence="3">CGMCC 1.3703</strain>
    </source>
</reference>
<dbReference type="InterPro" id="IPR016181">
    <property type="entry name" value="Acyl_CoA_acyltransferase"/>
</dbReference>
<dbReference type="SUPFAM" id="SSF55729">
    <property type="entry name" value="Acyl-CoA N-acyltransferases (Nat)"/>
    <property type="match status" value="1"/>
</dbReference>
<dbReference type="PROSITE" id="PS51186">
    <property type="entry name" value="GNAT"/>
    <property type="match status" value="1"/>
</dbReference>
<dbReference type="Proteomes" id="UP000198860">
    <property type="component" value="Unassembled WGS sequence"/>
</dbReference>
<dbReference type="Pfam" id="PF00583">
    <property type="entry name" value="Acetyltransf_1"/>
    <property type="match status" value="1"/>
</dbReference>
<organism evidence="2 3">
    <name type="scientific">Halobacillus aidingensis</name>
    <dbReference type="NCBI Taxonomy" id="240303"/>
    <lineage>
        <taxon>Bacteria</taxon>
        <taxon>Bacillati</taxon>
        <taxon>Bacillota</taxon>
        <taxon>Bacilli</taxon>
        <taxon>Bacillales</taxon>
        <taxon>Bacillaceae</taxon>
        <taxon>Halobacillus</taxon>
    </lineage>
</organism>
<evidence type="ECO:0000313" key="2">
    <source>
        <dbReference type="EMBL" id="SDO03664.1"/>
    </source>
</evidence>
<dbReference type="CDD" id="cd04301">
    <property type="entry name" value="NAT_SF"/>
    <property type="match status" value="1"/>
</dbReference>
<dbReference type="Gene3D" id="3.40.630.30">
    <property type="match status" value="1"/>
</dbReference>
<keyword evidence="3" id="KW-1185">Reference proteome</keyword>
<name>A0A1H0GA08_HALAD</name>
<dbReference type="PANTHER" id="PTHR43072">
    <property type="entry name" value="N-ACETYLTRANSFERASE"/>
    <property type="match status" value="1"/>
</dbReference>
<accession>A0A1H0GA08</accession>
<sequence>MRLAGCVEKMESRTYVVRGLSYVVRVAQETDAKELSEVRHLIDGETEYLDREQGEGHLSEWDFKELIKKDADENNHLFLVAETEGTIIGFSRCAGSDLKRLSHQVEFGVGVLEEYWGYRVGKELLQQSIRWAERSGILKMTLRVLETNEKAIEMYKRFGFEVEGVLKKDKRLSDGKYYSTILMARFT</sequence>
<dbReference type="STRING" id="240303.SAMN05421677_102262"/>
<dbReference type="AlphaFoldDB" id="A0A1H0GA08"/>
<keyword evidence="2" id="KW-0808">Transferase</keyword>
<evidence type="ECO:0000313" key="3">
    <source>
        <dbReference type="Proteomes" id="UP000198860"/>
    </source>
</evidence>
<proteinExistence type="predicted"/>
<dbReference type="GO" id="GO:0016747">
    <property type="term" value="F:acyltransferase activity, transferring groups other than amino-acyl groups"/>
    <property type="evidence" value="ECO:0007669"/>
    <property type="project" value="InterPro"/>
</dbReference>
<protein>
    <submittedName>
        <fullName evidence="2">Protein N-acetyltransferase, RimJ/RimL family</fullName>
    </submittedName>
</protein>